<name>A0ABQ5WDT8_9HYPH</name>
<comment type="caution">
    <text evidence="1">The sequence shown here is derived from an EMBL/GenBank/DDBJ whole genome shotgun (WGS) entry which is preliminary data.</text>
</comment>
<organism evidence="1 2">
    <name type="scientific">Devosia nitrariae</name>
    <dbReference type="NCBI Taxonomy" id="2071872"/>
    <lineage>
        <taxon>Bacteria</taxon>
        <taxon>Pseudomonadati</taxon>
        <taxon>Pseudomonadota</taxon>
        <taxon>Alphaproteobacteria</taxon>
        <taxon>Hyphomicrobiales</taxon>
        <taxon>Devosiaceae</taxon>
        <taxon>Devosia</taxon>
    </lineage>
</organism>
<keyword evidence="2" id="KW-1185">Reference proteome</keyword>
<reference evidence="2" key="1">
    <citation type="journal article" date="2019" name="Int. J. Syst. Evol. Microbiol.">
        <title>The Global Catalogue of Microorganisms (GCM) 10K type strain sequencing project: providing services to taxonomists for standard genome sequencing and annotation.</title>
        <authorList>
            <consortium name="The Broad Institute Genomics Platform"/>
            <consortium name="The Broad Institute Genome Sequencing Center for Infectious Disease"/>
            <person name="Wu L."/>
            <person name="Ma J."/>
        </authorList>
    </citation>
    <scope>NUCLEOTIDE SEQUENCE [LARGE SCALE GENOMIC DNA]</scope>
    <source>
        <strain evidence="2">NBRC 112416</strain>
    </source>
</reference>
<dbReference type="Gene3D" id="3.20.20.370">
    <property type="entry name" value="Glycoside hydrolase/deacetylase"/>
    <property type="match status" value="1"/>
</dbReference>
<accession>A0ABQ5WDT8</accession>
<gene>
    <name evidence="1" type="ORF">GCM10010862_52150</name>
</gene>
<evidence type="ECO:0008006" key="3">
    <source>
        <dbReference type="Google" id="ProtNLM"/>
    </source>
</evidence>
<dbReference type="Proteomes" id="UP001156691">
    <property type="component" value="Unassembled WGS sequence"/>
</dbReference>
<protein>
    <recommendedName>
        <fullName evidence="3">Polysaccharide deacetylase</fullName>
    </recommendedName>
</protein>
<sequence length="523" mass="56681">MRDIMKLARIGLYQPASVTGRYTPYLIELLEQERVTHTVLPSLPSIGEFDLVLRAGGSDALSSDELVYVSTGGRLLAFSLDEGPEGAAKAFGQGHAAVKGQPLRFFAGRQLRGANLERGSAAAAETSAPLVQEFTIGRGRLIHMTIDVADTIVRLQQGVGLARQDRPSAPDGTADTAEGILKADDTTTLDWIEDRGKTATGQPYFPFAHADRWRQWLVEEIVGIVSPRVLLRPAAWPGGAPAVLHLSLDSDDNDPHHAETALALLDSLDLRATWCELEGGYGGEVQKRVHAAGHEVALHYNALAMEGGVWSEETFVQQLARHNAHAPVNAVSNKNHYTRFEGWDEFYQWCDAGGIRLDGTRGPSKMGNRGFLYGTSFPHRPAAFDPGAPRHRVYSLPFQTADIDFEPQRWGDNSIIGPLVDEVMAVGGCLHLLNHQRWLHKFASVREALTRALSASRSRGMVAMTGKEIADWIDALRAVRVTAAGNGIVAESLPADAVLEVLSADGTRRLPPPTPDGAVLLAS</sequence>
<dbReference type="InterPro" id="IPR011330">
    <property type="entry name" value="Glyco_hydro/deAcase_b/a-brl"/>
</dbReference>
<evidence type="ECO:0000313" key="1">
    <source>
        <dbReference type="EMBL" id="GLQ57956.1"/>
    </source>
</evidence>
<proteinExistence type="predicted"/>
<dbReference type="EMBL" id="BSNS01000026">
    <property type="protein sequence ID" value="GLQ57956.1"/>
    <property type="molecule type" value="Genomic_DNA"/>
</dbReference>
<evidence type="ECO:0000313" key="2">
    <source>
        <dbReference type="Proteomes" id="UP001156691"/>
    </source>
</evidence>
<dbReference type="SUPFAM" id="SSF88713">
    <property type="entry name" value="Glycoside hydrolase/deacetylase"/>
    <property type="match status" value="1"/>
</dbReference>